<reference evidence="3 4" key="1">
    <citation type="submission" date="2020-10" db="EMBL/GenBank/DDBJ databases">
        <title>Phylogeny of dyella-like bacteria.</title>
        <authorList>
            <person name="Fu J."/>
        </authorList>
    </citation>
    <scope>NUCLEOTIDE SEQUENCE [LARGE SCALE GENOMIC DNA]</scope>
    <source>
        <strain evidence="3 4">KACC 19113</strain>
    </source>
</reference>
<proteinExistence type="predicted"/>
<dbReference type="PANTHER" id="PTHR42852:SF18">
    <property type="entry name" value="CHROMOSOME UNDETERMINED SCAFFOLD_47, WHOLE GENOME SHOTGUN SEQUENCE"/>
    <property type="match status" value="1"/>
</dbReference>
<dbReference type="PANTHER" id="PTHR42852">
    <property type="entry name" value="THIOL:DISULFIDE INTERCHANGE PROTEIN DSBE"/>
    <property type="match status" value="1"/>
</dbReference>
<dbReference type="Proteomes" id="UP001620339">
    <property type="component" value="Unassembled WGS sequence"/>
</dbReference>
<feature type="domain" description="Thioredoxin" evidence="2">
    <location>
        <begin position="99"/>
        <end position="243"/>
    </location>
</feature>
<accession>A0ABW8J6F7</accession>
<sequence>MSRPPATICLLASLFVGTTAYAQTAAQKQQLISALVLPSDAKINLLDSSGKPISYDDFMRQARAPGASFSKSVNAQSEVVLRINSAHQAPAPNTLSLKLKPSEALPAFDLRTAQGQRVTNADFKGHYTLLSFYFADCIPCIAEVPTLNALAKQHKDFKLLTVTYESRDTALTFAKQRKLQVSSLVDAQAWIDALGISTYPALLLIDPQGHLVAATVSTALATQANHDIPTANEITRWVNQYRKP</sequence>
<feature type="signal peptide" evidence="1">
    <location>
        <begin position="1"/>
        <end position="22"/>
    </location>
</feature>
<dbReference type="InterPro" id="IPR036249">
    <property type="entry name" value="Thioredoxin-like_sf"/>
</dbReference>
<dbReference type="CDD" id="cd02966">
    <property type="entry name" value="TlpA_like_family"/>
    <property type="match status" value="1"/>
</dbReference>
<dbReference type="Pfam" id="PF00578">
    <property type="entry name" value="AhpC-TSA"/>
    <property type="match status" value="1"/>
</dbReference>
<dbReference type="InterPro" id="IPR050553">
    <property type="entry name" value="Thioredoxin_ResA/DsbE_sf"/>
</dbReference>
<evidence type="ECO:0000313" key="3">
    <source>
        <dbReference type="EMBL" id="MFK2877779.1"/>
    </source>
</evidence>
<dbReference type="SUPFAM" id="SSF52833">
    <property type="entry name" value="Thioredoxin-like"/>
    <property type="match status" value="1"/>
</dbReference>
<name>A0ABW8J6F7_9GAMM</name>
<feature type="chain" id="PRO_5045459833" evidence="1">
    <location>
        <begin position="23"/>
        <end position="244"/>
    </location>
</feature>
<comment type="caution">
    <text evidence="3">The sequence shown here is derived from an EMBL/GenBank/DDBJ whole genome shotgun (WGS) entry which is preliminary data.</text>
</comment>
<dbReference type="Gene3D" id="3.40.30.10">
    <property type="entry name" value="Glutaredoxin"/>
    <property type="match status" value="1"/>
</dbReference>
<gene>
    <name evidence="3" type="ORF">ISP25_11925</name>
</gene>
<evidence type="ECO:0000313" key="4">
    <source>
        <dbReference type="Proteomes" id="UP001620339"/>
    </source>
</evidence>
<keyword evidence="1" id="KW-0732">Signal</keyword>
<dbReference type="PROSITE" id="PS51352">
    <property type="entry name" value="THIOREDOXIN_2"/>
    <property type="match status" value="1"/>
</dbReference>
<evidence type="ECO:0000256" key="1">
    <source>
        <dbReference type="SAM" id="SignalP"/>
    </source>
</evidence>
<dbReference type="RefSeq" id="WP_404614140.1">
    <property type="nucleotide sequence ID" value="NZ_JADIKK010000008.1"/>
</dbReference>
<organism evidence="3 4">
    <name type="scientific">Rhodanobacter hydrolyticus</name>
    <dbReference type="NCBI Taxonomy" id="2250595"/>
    <lineage>
        <taxon>Bacteria</taxon>
        <taxon>Pseudomonadati</taxon>
        <taxon>Pseudomonadota</taxon>
        <taxon>Gammaproteobacteria</taxon>
        <taxon>Lysobacterales</taxon>
        <taxon>Rhodanobacteraceae</taxon>
        <taxon>Rhodanobacter</taxon>
    </lineage>
</organism>
<dbReference type="InterPro" id="IPR013766">
    <property type="entry name" value="Thioredoxin_domain"/>
</dbReference>
<protein>
    <submittedName>
        <fullName evidence="3">TlpA family protein disulfide reductase</fullName>
    </submittedName>
</protein>
<dbReference type="EMBL" id="JADIKK010000008">
    <property type="protein sequence ID" value="MFK2877779.1"/>
    <property type="molecule type" value="Genomic_DNA"/>
</dbReference>
<evidence type="ECO:0000259" key="2">
    <source>
        <dbReference type="PROSITE" id="PS51352"/>
    </source>
</evidence>
<dbReference type="InterPro" id="IPR000866">
    <property type="entry name" value="AhpC/TSA"/>
</dbReference>
<keyword evidence="4" id="KW-1185">Reference proteome</keyword>